<keyword evidence="10" id="KW-0732">Signal</keyword>
<evidence type="ECO:0000313" key="14">
    <source>
        <dbReference type="Proteomes" id="UP001184150"/>
    </source>
</evidence>
<evidence type="ECO:0000256" key="5">
    <source>
        <dbReference type="ARBA" id="ARBA00023077"/>
    </source>
</evidence>
<feature type="chain" id="PRO_5046745755" evidence="10">
    <location>
        <begin position="22"/>
        <end position="861"/>
    </location>
</feature>
<evidence type="ECO:0000256" key="2">
    <source>
        <dbReference type="ARBA" id="ARBA00022448"/>
    </source>
</evidence>
<keyword evidence="4 8" id="KW-0812">Transmembrane</keyword>
<evidence type="ECO:0000259" key="12">
    <source>
        <dbReference type="Pfam" id="PF07715"/>
    </source>
</evidence>
<evidence type="ECO:0000259" key="11">
    <source>
        <dbReference type="Pfam" id="PF00593"/>
    </source>
</evidence>
<dbReference type="RefSeq" id="WP_309805676.1">
    <property type="nucleotide sequence ID" value="NZ_JAVDRD010000007.1"/>
</dbReference>
<keyword evidence="5 9" id="KW-0798">TonB box</keyword>
<evidence type="ECO:0000256" key="3">
    <source>
        <dbReference type="ARBA" id="ARBA00022452"/>
    </source>
</evidence>
<evidence type="ECO:0000256" key="6">
    <source>
        <dbReference type="ARBA" id="ARBA00023136"/>
    </source>
</evidence>
<evidence type="ECO:0000256" key="1">
    <source>
        <dbReference type="ARBA" id="ARBA00004571"/>
    </source>
</evidence>
<dbReference type="EMBL" id="JAVDRD010000007">
    <property type="protein sequence ID" value="MDR6511985.1"/>
    <property type="molecule type" value="Genomic_DNA"/>
</dbReference>
<dbReference type="PANTHER" id="PTHR47234:SF3">
    <property type="entry name" value="SECRETIN_TONB SHORT N-TERMINAL DOMAIN-CONTAINING PROTEIN"/>
    <property type="match status" value="1"/>
</dbReference>
<name>A0ABU1MNR4_9SPHN</name>
<reference evidence="13 14" key="1">
    <citation type="submission" date="2023-07" db="EMBL/GenBank/DDBJ databases">
        <title>Sorghum-associated microbial communities from plants grown in Nebraska, USA.</title>
        <authorList>
            <person name="Schachtman D."/>
        </authorList>
    </citation>
    <scope>NUCLEOTIDE SEQUENCE [LARGE SCALE GENOMIC DNA]</scope>
    <source>
        <strain evidence="13 14">DS1027</strain>
    </source>
</reference>
<comment type="subcellular location">
    <subcellularLocation>
        <location evidence="1 8">Cell outer membrane</location>
        <topology evidence="1 8">Multi-pass membrane protein</topology>
    </subcellularLocation>
</comment>
<feature type="domain" description="TonB-dependent receptor-like beta-barrel" evidence="11">
    <location>
        <begin position="302"/>
        <end position="811"/>
    </location>
</feature>
<dbReference type="InterPro" id="IPR039426">
    <property type="entry name" value="TonB-dep_rcpt-like"/>
</dbReference>
<proteinExistence type="inferred from homology"/>
<gene>
    <name evidence="13" type="ORF">J2792_002868</name>
</gene>
<dbReference type="PROSITE" id="PS52016">
    <property type="entry name" value="TONB_DEPENDENT_REC_3"/>
    <property type="match status" value="1"/>
</dbReference>
<protein>
    <submittedName>
        <fullName evidence="13">Iron complex outermembrane receptor protein</fullName>
    </submittedName>
</protein>
<dbReference type="PANTHER" id="PTHR47234">
    <property type="match status" value="1"/>
</dbReference>
<keyword evidence="2 8" id="KW-0813">Transport</keyword>
<evidence type="ECO:0000256" key="8">
    <source>
        <dbReference type="PROSITE-ProRule" id="PRU01360"/>
    </source>
</evidence>
<dbReference type="SUPFAM" id="SSF56935">
    <property type="entry name" value="Porins"/>
    <property type="match status" value="1"/>
</dbReference>
<keyword evidence="14" id="KW-1185">Reference proteome</keyword>
<dbReference type="Pfam" id="PF00593">
    <property type="entry name" value="TonB_dep_Rec_b-barrel"/>
    <property type="match status" value="1"/>
</dbReference>
<keyword evidence="13" id="KW-0675">Receptor</keyword>
<dbReference type="InterPro" id="IPR012910">
    <property type="entry name" value="Plug_dom"/>
</dbReference>
<dbReference type="Gene3D" id="2.170.130.10">
    <property type="entry name" value="TonB-dependent receptor, plug domain"/>
    <property type="match status" value="1"/>
</dbReference>
<dbReference type="Pfam" id="PF07715">
    <property type="entry name" value="Plug"/>
    <property type="match status" value="1"/>
</dbReference>
<evidence type="ECO:0000256" key="10">
    <source>
        <dbReference type="SAM" id="SignalP"/>
    </source>
</evidence>
<dbReference type="Proteomes" id="UP001184150">
    <property type="component" value="Unassembled WGS sequence"/>
</dbReference>
<dbReference type="InterPro" id="IPR036942">
    <property type="entry name" value="Beta-barrel_TonB_sf"/>
</dbReference>
<dbReference type="InterPro" id="IPR037066">
    <property type="entry name" value="Plug_dom_sf"/>
</dbReference>
<evidence type="ECO:0000256" key="7">
    <source>
        <dbReference type="ARBA" id="ARBA00023237"/>
    </source>
</evidence>
<keyword evidence="7 8" id="KW-0998">Cell outer membrane</keyword>
<keyword evidence="6 8" id="KW-0472">Membrane</keyword>
<comment type="caution">
    <text evidence="13">The sequence shown here is derived from an EMBL/GenBank/DDBJ whole genome shotgun (WGS) entry which is preliminary data.</text>
</comment>
<evidence type="ECO:0000313" key="13">
    <source>
        <dbReference type="EMBL" id="MDR6511985.1"/>
    </source>
</evidence>
<evidence type="ECO:0000256" key="4">
    <source>
        <dbReference type="ARBA" id="ARBA00022692"/>
    </source>
</evidence>
<dbReference type="Gene3D" id="2.40.170.20">
    <property type="entry name" value="TonB-dependent receptor, beta-barrel domain"/>
    <property type="match status" value="1"/>
</dbReference>
<dbReference type="InterPro" id="IPR000531">
    <property type="entry name" value="Beta-barrel_TonB"/>
</dbReference>
<feature type="domain" description="TonB-dependent receptor plug" evidence="12">
    <location>
        <begin position="57"/>
        <end position="177"/>
    </location>
</feature>
<comment type="similarity">
    <text evidence="8 9">Belongs to the TonB-dependent receptor family.</text>
</comment>
<feature type="signal peptide" evidence="10">
    <location>
        <begin position="1"/>
        <end position="21"/>
    </location>
</feature>
<dbReference type="CDD" id="cd01347">
    <property type="entry name" value="ligand_gated_channel"/>
    <property type="match status" value="1"/>
</dbReference>
<accession>A0ABU1MNR4</accession>
<keyword evidence="3 8" id="KW-1134">Transmembrane beta strand</keyword>
<evidence type="ECO:0000256" key="9">
    <source>
        <dbReference type="RuleBase" id="RU003357"/>
    </source>
</evidence>
<sequence length="861" mass="90270">MKTILFATSAVGLALPALAHAAPQAAPAPVADPGAPPAATATDIIVTGTRTTGTRAADSAAPIQILGASTIENVGQRDLRQVLGQSLPSLGTQSFGGDAANLTLNVALRGISPNDTLVLVNGKRRHFTANLAVLGGSPYSGAATTDLSFIPTGSIGRVEVLQDGAAAQYGSDAIAGVVNIILRNDDHGGQLSLTGGQYYKGDGKTFEGSFNKGFKLGDRGFLNLTGEYRFHDYTQRGTYDYRFFNPDGSLRSSVSALNANGLKGAANYPYVNRILGDARYQIWNLAFNSGYDVSDTVHAYAFGSYGRRTASARQNYRAPSRYTGTDANGSTVVPFPNGFTPRIALDEEDFSLTTGLSGDLAGWQWDGSLTYGRVADALTTRDSINAATWLPVQKASTTSVRPQTNFYDGTLTNSEWVADLGVTRDIALGLAKPLTLALGGQYRVGHYGIQNGEVASYYSGGPAAYPGFSPSDAGVNGRKTWAGYVDAALDPVSGLHLDLAGRYEHYSDFGSVWTGKATARYDFSPAFALRGTVSNGFRAPTLAEEYYSSTNVSPNSIYAQLAPNSPAVAALGFGKLKPEKSTNLSGGFVAHPGGSVQLTVDAYQIKITNRIVASGGIVGYSSGFGSNGVVSSAVLSTLVARGLIPSTDPAAIAASGYSYFGLNLFTNGADTRTRGVEATLTAASHLASGDRIDWSLGFNYNRTQVTRVAALPAAVYNAAFGQTSLLTRNAIDALTTATPRVKVIAGALISHGPLSLNLRETLYGITRQHVSLDGTGSSNTVIGTPTTLITDVNLGWKVMPAFRLDLGANNVLNHKATTVPNVNNGGVLQPADGSNVYDRPSSLAPWGINGGYYYARVTLSF</sequence>
<organism evidence="13 14">
    <name type="scientific">Novosphingobium capsulatum</name>
    <dbReference type="NCBI Taxonomy" id="13688"/>
    <lineage>
        <taxon>Bacteria</taxon>
        <taxon>Pseudomonadati</taxon>
        <taxon>Pseudomonadota</taxon>
        <taxon>Alphaproteobacteria</taxon>
        <taxon>Sphingomonadales</taxon>
        <taxon>Sphingomonadaceae</taxon>
        <taxon>Novosphingobium</taxon>
    </lineage>
</organism>